<evidence type="ECO:0000256" key="9">
    <source>
        <dbReference type="ARBA" id="ARBA00023136"/>
    </source>
</evidence>
<proteinExistence type="inferred from homology"/>
<keyword evidence="5 10" id="KW-0997">Cell inner membrane</keyword>
<evidence type="ECO:0000256" key="7">
    <source>
        <dbReference type="ARBA" id="ARBA00022927"/>
    </source>
</evidence>
<dbReference type="Proteomes" id="UP000484885">
    <property type="component" value="Unassembled WGS sequence"/>
</dbReference>
<evidence type="ECO:0000256" key="4">
    <source>
        <dbReference type="ARBA" id="ARBA00022475"/>
    </source>
</evidence>
<reference evidence="11 12" key="1">
    <citation type="submission" date="2020-02" db="EMBL/GenBank/DDBJ databases">
        <authorList>
            <person name="Zhang X.-Y."/>
        </authorList>
    </citation>
    <scope>NUCLEOTIDE SEQUENCE [LARGE SCALE GENOMIC DNA]</scope>
    <source>
        <strain evidence="11 12">C33</strain>
    </source>
</reference>
<dbReference type="RefSeq" id="WP_164211856.1">
    <property type="nucleotide sequence ID" value="NZ_JAAGSC010000043.1"/>
</dbReference>
<dbReference type="Gene3D" id="3.30.1360.100">
    <property type="entry name" value="General secretion pathway protein M, EpsM"/>
    <property type="match status" value="1"/>
</dbReference>
<keyword evidence="6" id="KW-0812">Transmembrane</keyword>
<evidence type="ECO:0000256" key="8">
    <source>
        <dbReference type="ARBA" id="ARBA00022989"/>
    </source>
</evidence>
<evidence type="ECO:0000256" key="5">
    <source>
        <dbReference type="ARBA" id="ARBA00022519"/>
    </source>
</evidence>
<dbReference type="GO" id="GO:0005886">
    <property type="term" value="C:plasma membrane"/>
    <property type="evidence" value="ECO:0007669"/>
    <property type="project" value="UniProtKB-SubCell"/>
</dbReference>
<comment type="similarity">
    <text evidence="2 10">Belongs to the GSP M family.</text>
</comment>
<sequence length="161" mass="17514">MRESWDRLNARQRGLILLAVATLVAALLFVGLWEPLAEAREQRRDRVAAQQALLSWLDAVAPMAAELRRRADRGREESPRSLLGLADETARAAGLAGSLSRIEPAGDDRVRVWLDGAEFLATMQWLEQLAAGHPVVVDQLDLERGSGAGQVNVRATLAADG</sequence>
<dbReference type="GO" id="GO:0015628">
    <property type="term" value="P:protein secretion by the type II secretion system"/>
    <property type="evidence" value="ECO:0007669"/>
    <property type="project" value="InterPro"/>
</dbReference>
<gene>
    <name evidence="11" type="ORF">G3I74_12020</name>
</gene>
<evidence type="ECO:0000313" key="12">
    <source>
        <dbReference type="Proteomes" id="UP000484885"/>
    </source>
</evidence>
<comment type="subcellular location">
    <subcellularLocation>
        <location evidence="1">Cell inner membrane</location>
        <topology evidence="1">Single-pass membrane protein</topology>
    </subcellularLocation>
</comment>
<dbReference type="AlphaFoldDB" id="A0A845UYG6"/>
<dbReference type="GO" id="GO:0015627">
    <property type="term" value="C:type II protein secretion system complex"/>
    <property type="evidence" value="ECO:0007669"/>
    <property type="project" value="InterPro"/>
</dbReference>
<keyword evidence="8" id="KW-1133">Transmembrane helix</keyword>
<keyword evidence="3 10" id="KW-0813">Transport</keyword>
<comment type="function">
    <text evidence="10">Inner membrane component of the type II secretion system required for the energy-dependent secretion of extracellular factors such as proteases and toxins from the periplasm.</text>
</comment>
<keyword evidence="9 10" id="KW-0472">Membrane</keyword>
<keyword evidence="4 10" id="KW-1003">Cell membrane</keyword>
<name>A0A845UYG6_9GAMM</name>
<dbReference type="PIRSF" id="PIRSF006291">
    <property type="entry name" value="GspM"/>
    <property type="match status" value="1"/>
</dbReference>
<evidence type="ECO:0000256" key="3">
    <source>
        <dbReference type="ARBA" id="ARBA00022448"/>
    </source>
</evidence>
<evidence type="ECO:0000256" key="10">
    <source>
        <dbReference type="PIRNR" id="PIRNR006291"/>
    </source>
</evidence>
<evidence type="ECO:0000256" key="1">
    <source>
        <dbReference type="ARBA" id="ARBA00004377"/>
    </source>
</evidence>
<organism evidence="11 12">
    <name type="scientific">Wenzhouxiangella limi</name>
    <dbReference type="NCBI Taxonomy" id="2707351"/>
    <lineage>
        <taxon>Bacteria</taxon>
        <taxon>Pseudomonadati</taxon>
        <taxon>Pseudomonadota</taxon>
        <taxon>Gammaproteobacteria</taxon>
        <taxon>Chromatiales</taxon>
        <taxon>Wenzhouxiangellaceae</taxon>
        <taxon>Wenzhouxiangella</taxon>
    </lineage>
</organism>
<keyword evidence="12" id="KW-1185">Reference proteome</keyword>
<dbReference type="InterPro" id="IPR007690">
    <property type="entry name" value="T2SS_GspM"/>
</dbReference>
<comment type="caution">
    <text evidence="11">The sequence shown here is derived from an EMBL/GenBank/DDBJ whole genome shotgun (WGS) entry which is preliminary data.</text>
</comment>
<dbReference type="SUPFAM" id="SSF103054">
    <property type="entry name" value="General secretion pathway protein M, EpsM"/>
    <property type="match status" value="1"/>
</dbReference>
<dbReference type="InterPro" id="IPR023229">
    <property type="entry name" value="T2SS_M_periplasmic_sf"/>
</dbReference>
<protein>
    <recommendedName>
        <fullName evidence="10">Type II secretion system protein M</fullName>
        <shortName evidence="10">T2SS protein M</shortName>
    </recommendedName>
    <alternativeName>
        <fullName evidence="10">General secretion pathway protein M</fullName>
    </alternativeName>
</protein>
<evidence type="ECO:0000313" key="11">
    <source>
        <dbReference type="EMBL" id="NDY96457.1"/>
    </source>
</evidence>
<dbReference type="EMBL" id="JAAGSC010000043">
    <property type="protein sequence ID" value="NDY96457.1"/>
    <property type="molecule type" value="Genomic_DNA"/>
</dbReference>
<evidence type="ECO:0000256" key="6">
    <source>
        <dbReference type="ARBA" id="ARBA00022692"/>
    </source>
</evidence>
<accession>A0A845UYG6</accession>
<dbReference type="Pfam" id="PF04612">
    <property type="entry name" value="T2SSM"/>
    <property type="match status" value="1"/>
</dbReference>
<evidence type="ECO:0000256" key="2">
    <source>
        <dbReference type="ARBA" id="ARBA00010637"/>
    </source>
</evidence>
<keyword evidence="7 10" id="KW-0653">Protein transport</keyword>